<dbReference type="EMBL" id="JAVXUP010000824">
    <property type="protein sequence ID" value="KAK3020245.1"/>
    <property type="molecule type" value="Genomic_DNA"/>
</dbReference>
<comment type="caution">
    <text evidence="1">The sequence shown here is derived from an EMBL/GenBank/DDBJ whole genome shotgun (WGS) entry which is preliminary data.</text>
</comment>
<dbReference type="AlphaFoldDB" id="A0AA88W5J6"/>
<dbReference type="Proteomes" id="UP001188597">
    <property type="component" value="Unassembled WGS sequence"/>
</dbReference>
<reference evidence="1" key="1">
    <citation type="submission" date="2022-12" db="EMBL/GenBank/DDBJ databases">
        <title>Draft genome assemblies for two species of Escallonia (Escalloniales).</title>
        <authorList>
            <person name="Chanderbali A."/>
            <person name="Dervinis C."/>
            <person name="Anghel I."/>
            <person name="Soltis D."/>
            <person name="Soltis P."/>
            <person name="Zapata F."/>
        </authorList>
    </citation>
    <scope>NUCLEOTIDE SEQUENCE</scope>
    <source>
        <strain evidence="1">UCBG64.0493</strain>
        <tissue evidence="1">Leaf</tissue>
    </source>
</reference>
<organism evidence="1 2">
    <name type="scientific">Escallonia herrerae</name>
    <dbReference type="NCBI Taxonomy" id="1293975"/>
    <lineage>
        <taxon>Eukaryota</taxon>
        <taxon>Viridiplantae</taxon>
        <taxon>Streptophyta</taxon>
        <taxon>Embryophyta</taxon>
        <taxon>Tracheophyta</taxon>
        <taxon>Spermatophyta</taxon>
        <taxon>Magnoliopsida</taxon>
        <taxon>eudicotyledons</taxon>
        <taxon>Gunneridae</taxon>
        <taxon>Pentapetalae</taxon>
        <taxon>asterids</taxon>
        <taxon>campanulids</taxon>
        <taxon>Escalloniales</taxon>
        <taxon>Escalloniaceae</taxon>
        <taxon>Escallonia</taxon>
    </lineage>
</organism>
<evidence type="ECO:0000313" key="1">
    <source>
        <dbReference type="EMBL" id="KAK3020245.1"/>
    </source>
</evidence>
<name>A0AA88W5J6_9ASTE</name>
<accession>A0AA88W5J6</accession>
<keyword evidence="2" id="KW-1185">Reference proteome</keyword>
<evidence type="ECO:0000313" key="2">
    <source>
        <dbReference type="Proteomes" id="UP001188597"/>
    </source>
</evidence>
<protein>
    <submittedName>
        <fullName evidence="1">Uncharacterized protein</fullName>
    </submittedName>
</protein>
<sequence>MRCCIYSGVRPGRAEVATACSWLREGLLFCVAKAEAWSGPDEESTAIHDPSLAPYQAEQYQGGDNISPVCDPPDDKMCTRAVLCGMYPDIEKTTSILRDQRRALEQKEAMPANVDQNVPVIHAPFRYQTGVMGIADKSFGLGNLLIFQVRGLRI</sequence>
<gene>
    <name evidence="1" type="ORF">RJ639_045569</name>
</gene>
<proteinExistence type="predicted"/>